<evidence type="ECO:0000256" key="10">
    <source>
        <dbReference type="ARBA" id="ARBA00023114"/>
    </source>
</evidence>
<evidence type="ECO:0000256" key="11">
    <source>
        <dbReference type="ARBA" id="ARBA00023136"/>
    </source>
</evidence>
<keyword evidence="3" id="KW-0813">Transport</keyword>
<evidence type="ECO:0000256" key="14">
    <source>
        <dbReference type="ARBA" id="ARBA00023288"/>
    </source>
</evidence>
<keyword evidence="7" id="KW-0732">Signal</keyword>
<proteinExistence type="inferred from homology"/>
<evidence type="ECO:0000256" key="8">
    <source>
        <dbReference type="ARBA" id="ARBA00023047"/>
    </source>
</evidence>
<feature type="domain" description="Polysaccharide export protein N-terminal" evidence="15">
    <location>
        <begin position="66"/>
        <end position="140"/>
    </location>
</feature>
<feature type="domain" description="SLBB" evidence="16">
    <location>
        <begin position="299"/>
        <end position="384"/>
    </location>
</feature>
<evidence type="ECO:0000256" key="5">
    <source>
        <dbReference type="ARBA" id="ARBA00022597"/>
    </source>
</evidence>
<sequence>MMMTANSVDAANASRYEPRTVPAIFARTTGIPDATRGLGALPAPVHSAQVRPGSLPTRLPPDLLPAPYRIGVGDVLVLSTPGGDTTAEALTGLLAAQNSRQDYTVQDDGAVSIPDVGRVELGGLTLPEAEARVFQAVLDAGFEPSFSLEISEFNAQRVTIGGAVGAPAVIPITLTPLRLSEAISQAGGITAAEREMATIRLYRDGALYRIPLFAYLEDTEIRGLTLKDGDSLYVDAEYDLAQAEAFFREQITLRTTRFNARSTALDQLATEIGMRRAELNEARGNFRARLEMDAVARDHVYIAGEVGQQSRYTLPFERRATLADAIFDAAGGVPNESGNIGEVYVLRGTGDGRGIRAWHLDAYNAANLVLATRFELRPDDVIFVSEKPLSALSRSLTQIAAGLALVL</sequence>
<evidence type="ECO:0000256" key="7">
    <source>
        <dbReference type="ARBA" id="ARBA00022729"/>
    </source>
</evidence>
<dbReference type="Gene3D" id="3.30.1950.10">
    <property type="entry name" value="wza like domain"/>
    <property type="match status" value="1"/>
</dbReference>
<evidence type="ECO:0000256" key="12">
    <source>
        <dbReference type="ARBA" id="ARBA00023139"/>
    </source>
</evidence>
<protein>
    <submittedName>
        <fullName evidence="17">Sugar transporter</fullName>
    </submittedName>
</protein>
<dbReference type="Gene3D" id="3.10.560.10">
    <property type="entry name" value="Outer membrane lipoprotein wza domain like"/>
    <property type="match status" value="3"/>
</dbReference>
<dbReference type="InterPro" id="IPR003715">
    <property type="entry name" value="Poly_export_N"/>
</dbReference>
<reference evidence="17 18" key="1">
    <citation type="submission" date="2019-12" db="EMBL/GenBank/DDBJ databases">
        <title>Maritimibacter sp. nov. sp. isolated from sea sand.</title>
        <authorList>
            <person name="Kim J."/>
            <person name="Jeong S.E."/>
            <person name="Jung H.S."/>
            <person name="Jeon C.O."/>
        </authorList>
    </citation>
    <scope>NUCLEOTIDE SEQUENCE [LARGE SCALE GENOMIC DNA]</scope>
    <source>
        <strain evidence="17 18">DP07</strain>
    </source>
</reference>
<evidence type="ECO:0000256" key="13">
    <source>
        <dbReference type="ARBA" id="ARBA00023237"/>
    </source>
</evidence>
<evidence type="ECO:0000256" key="3">
    <source>
        <dbReference type="ARBA" id="ARBA00022448"/>
    </source>
</evidence>
<name>A0A845M5T1_9RHOB</name>
<keyword evidence="8" id="KW-0625">Polysaccharide transport</keyword>
<dbReference type="Pfam" id="PF02563">
    <property type="entry name" value="Poly_export"/>
    <property type="match status" value="1"/>
</dbReference>
<evidence type="ECO:0000259" key="15">
    <source>
        <dbReference type="Pfam" id="PF02563"/>
    </source>
</evidence>
<keyword evidence="11" id="KW-0472">Membrane</keyword>
<dbReference type="Pfam" id="PF22461">
    <property type="entry name" value="SLBB_2"/>
    <property type="match status" value="2"/>
</dbReference>
<dbReference type="InterPro" id="IPR049712">
    <property type="entry name" value="Poly_export"/>
</dbReference>
<dbReference type="AlphaFoldDB" id="A0A845M5T1"/>
<comment type="caution">
    <text evidence="17">The sequence shown here is derived from an EMBL/GenBank/DDBJ whole genome shotgun (WGS) entry which is preliminary data.</text>
</comment>
<dbReference type="PANTHER" id="PTHR33619:SF3">
    <property type="entry name" value="POLYSACCHARIDE EXPORT PROTEIN GFCE-RELATED"/>
    <property type="match status" value="1"/>
</dbReference>
<evidence type="ECO:0000256" key="6">
    <source>
        <dbReference type="ARBA" id="ARBA00022692"/>
    </source>
</evidence>
<dbReference type="GO" id="GO:0006811">
    <property type="term" value="P:monoatomic ion transport"/>
    <property type="evidence" value="ECO:0007669"/>
    <property type="project" value="UniProtKB-KW"/>
</dbReference>
<evidence type="ECO:0000256" key="2">
    <source>
        <dbReference type="ARBA" id="ARBA00009450"/>
    </source>
</evidence>
<dbReference type="EMBL" id="WTUX01000019">
    <property type="protein sequence ID" value="MZR14916.1"/>
    <property type="molecule type" value="Genomic_DNA"/>
</dbReference>
<dbReference type="Proteomes" id="UP000467322">
    <property type="component" value="Unassembled WGS sequence"/>
</dbReference>
<dbReference type="GO" id="GO:0015159">
    <property type="term" value="F:polysaccharide transmembrane transporter activity"/>
    <property type="evidence" value="ECO:0007669"/>
    <property type="project" value="InterPro"/>
</dbReference>
<evidence type="ECO:0000313" key="17">
    <source>
        <dbReference type="EMBL" id="MZR14916.1"/>
    </source>
</evidence>
<keyword evidence="18" id="KW-1185">Reference proteome</keyword>
<keyword evidence="12" id="KW-0564">Palmitate</keyword>
<organism evidence="17 18">
    <name type="scientific">Maritimibacter harenae</name>
    <dbReference type="NCBI Taxonomy" id="2606218"/>
    <lineage>
        <taxon>Bacteria</taxon>
        <taxon>Pseudomonadati</taxon>
        <taxon>Pseudomonadota</taxon>
        <taxon>Alphaproteobacteria</taxon>
        <taxon>Rhodobacterales</taxon>
        <taxon>Roseobacteraceae</taxon>
        <taxon>Maritimibacter</taxon>
    </lineage>
</organism>
<dbReference type="GO" id="GO:0015288">
    <property type="term" value="F:porin activity"/>
    <property type="evidence" value="ECO:0007669"/>
    <property type="project" value="UniProtKB-KW"/>
</dbReference>
<evidence type="ECO:0000256" key="4">
    <source>
        <dbReference type="ARBA" id="ARBA00022452"/>
    </source>
</evidence>
<keyword evidence="10" id="KW-0626">Porin</keyword>
<dbReference type="PANTHER" id="PTHR33619">
    <property type="entry name" value="POLYSACCHARIDE EXPORT PROTEIN GFCE-RELATED"/>
    <property type="match status" value="1"/>
</dbReference>
<evidence type="ECO:0000256" key="9">
    <source>
        <dbReference type="ARBA" id="ARBA00023065"/>
    </source>
</evidence>
<keyword evidence="4" id="KW-1134">Transmembrane beta strand</keyword>
<keyword evidence="14" id="KW-0449">Lipoprotein</keyword>
<keyword evidence="9" id="KW-0406">Ion transport</keyword>
<comment type="subcellular location">
    <subcellularLocation>
        <location evidence="1">Cell outer membrane</location>
        <topology evidence="1">Multi-pass membrane protein</topology>
    </subcellularLocation>
</comment>
<dbReference type="GO" id="GO:0046930">
    <property type="term" value="C:pore complex"/>
    <property type="evidence" value="ECO:0007669"/>
    <property type="project" value="UniProtKB-KW"/>
</dbReference>
<gene>
    <name evidence="17" type="ORF">GQE99_17985</name>
</gene>
<keyword evidence="13" id="KW-0998">Cell outer membrane</keyword>
<comment type="similarity">
    <text evidence="2">Belongs to the BexD/CtrA/VexA family.</text>
</comment>
<dbReference type="GO" id="GO:0009279">
    <property type="term" value="C:cell outer membrane"/>
    <property type="evidence" value="ECO:0007669"/>
    <property type="project" value="UniProtKB-SubCell"/>
</dbReference>
<accession>A0A845M5T1</accession>
<evidence type="ECO:0000256" key="1">
    <source>
        <dbReference type="ARBA" id="ARBA00004571"/>
    </source>
</evidence>
<dbReference type="InterPro" id="IPR054765">
    <property type="entry name" value="SLBB_dom"/>
</dbReference>
<evidence type="ECO:0000259" key="16">
    <source>
        <dbReference type="Pfam" id="PF22461"/>
    </source>
</evidence>
<keyword evidence="6" id="KW-0812">Transmembrane</keyword>
<keyword evidence="5 17" id="KW-0762">Sugar transport</keyword>
<feature type="domain" description="SLBB" evidence="16">
    <location>
        <begin position="156"/>
        <end position="234"/>
    </location>
</feature>
<evidence type="ECO:0000313" key="18">
    <source>
        <dbReference type="Proteomes" id="UP000467322"/>
    </source>
</evidence>